<organism evidence="1 2">
    <name type="scientific">Lactobacillus crispatus</name>
    <dbReference type="NCBI Taxonomy" id="47770"/>
    <lineage>
        <taxon>Bacteria</taxon>
        <taxon>Bacillati</taxon>
        <taxon>Bacillota</taxon>
        <taxon>Bacilli</taxon>
        <taxon>Lactobacillales</taxon>
        <taxon>Lactobacillaceae</taxon>
        <taxon>Lactobacillus</taxon>
    </lineage>
</organism>
<name>A0A2N5KYR8_9LACO</name>
<dbReference type="RefSeq" id="WP_005727658.1">
    <property type="nucleotide sequence ID" value="NZ_CP083392.1"/>
</dbReference>
<evidence type="ECO:0000313" key="2">
    <source>
        <dbReference type="Proteomes" id="UP000235119"/>
    </source>
</evidence>
<proteinExistence type="predicted"/>
<accession>A0A2N5KYR8</accession>
<dbReference type="Proteomes" id="UP000235119">
    <property type="component" value="Unassembled WGS sequence"/>
</dbReference>
<dbReference type="AlphaFoldDB" id="A0A2N5KYR8"/>
<gene>
    <name evidence="1" type="ORF">CYJ79_05375</name>
</gene>
<reference evidence="1 2" key="1">
    <citation type="submission" date="2017-12" db="EMBL/GenBank/DDBJ databases">
        <title>Phylogenetic diversity of female urinary microbiome.</title>
        <authorList>
            <person name="Thomas-White K."/>
            <person name="Wolfe A.J."/>
        </authorList>
    </citation>
    <scope>NUCLEOTIDE SEQUENCE [LARGE SCALE GENOMIC DNA]</scope>
    <source>
        <strain evidence="1 2">UMB0085</strain>
    </source>
</reference>
<protein>
    <submittedName>
        <fullName evidence="1">Uncharacterized protein</fullName>
    </submittedName>
</protein>
<sequence>MNTKYNFGNCKFKASKFSELDTNPSHYKNSSFTHNRPSSLNSYTKGVAITYVNGQTFKTKDVTVESIYEALAENNNWLRLKNGGALI</sequence>
<dbReference type="EMBL" id="PKIW01000020">
    <property type="protein sequence ID" value="PLT11378.1"/>
    <property type="molecule type" value="Genomic_DNA"/>
</dbReference>
<comment type="caution">
    <text evidence="1">The sequence shown here is derived from an EMBL/GenBank/DDBJ whole genome shotgun (WGS) entry which is preliminary data.</text>
</comment>
<evidence type="ECO:0000313" key="1">
    <source>
        <dbReference type="EMBL" id="PLT11378.1"/>
    </source>
</evidence>